<organism evidence="14">
    <name type="scientific">Aquarana catesbeiana</name>
    <name type="common">American bullfrog</name>
    <name type="synonym">Rana catesbeiana</name>
    <dbReference type="NCBI Taxonomy" id="8400"/>
    <lineage>
        <taxon>Eukaryota</taxon>
        <taxon>Metazoa</taxon>
        <taxon>Chordata</taxon>
        <taxon>Craniata</taxon>
        <taxon>Vertebrata</taxon>
        <taxon>Euteleostomi</taxon>
        <taxon>Amphibia</taxon>
        <taxon>Batrachia</taxon>
        <taxon>Anura</taxon>
        <taxon>Neobatrachia</taxon>
        <taxon>Ranoidea</taxon>
        <taxon>Ranidae</taxon>
        <taxon>Aquarana</taxon>
    </lineage>
</organism>
<keyword evidence="6" id="KW-0732">Signal</keyword>
<dbReference type="GO" id="GO:0005576">
    <property type="term" value="C:extracellular region"/>
    <property type="evidence" value="ECO:0007669"/>
    <property type="project" value="UniProtKB-SubCell"/>
</dbReference>
<feature type="region of interest" description="Disordered" evidence="12">
    <location>
        <begin position="61"/>
        <end position="106"/>
    </location>
</feature>
<dbReference type="InterPro" id="IPR013320">
    <property type="entry name" value="ConA-like_dom_sf"/>
</dbReference>
<feature type="disulfide bond" evidence="11">
    <location>
        <begin position="173"/>
        <end position="232"/>
    </location>
</feature>
<evidence type="ECO:0000259" key="13">
    <source>
        <dbReference type="PROSITE" id="PS51828"/>
    </source>
</evidence>
<dbReference type="Pfam" id="PF00354">
    <property type="entry name" value="Pentaxin"/>
    <property type="match status" value="1"/>
</dbReference>
<feature type="domain" description="Pentraxin (PTX)" evidence="13">
    <location>
        <begin position="142"/>
        <end position="340"/>
    </location>
</feature>
<dbReference type="SUPFAM" id="SSF49899">
    <property type="entry name" value="Concanavalin A-like lectins/glucanases"/>
    <property type="match status" value="1"/>
</dbReference>
<keyword evidence="5" id="KW-0479">Metal-binding</keyword>
<evidence type="ECO:0000256" key="12">
    <source>
        <dbReference type="SAM" id="MobiDB-lite"/>
    </source>
</evidence>
<dbReference type="Gene3D" id="2.60.120.200">
    <property type="match status" value="1"/>
</dbReference>
<dbReference type="InterPro" id="IPR001759">
    <property type="entry name" value="PTX_dom"/>
</dbReference>
<proteinExistence type="inferred from homology"/>
<evidence type="ECO:0000256" key="4">
    <source>
        <dbReference type="ARBA" id="ARBA00022525"/>
    </source>
</evidence>
<dbReference type="EMBL" id="KV925432">
    <property type="protein sequence ID" value="PIO36455.1"/>
    <property type="molecule type" value="Genomic_DNA"/>
</dbReference>
<dbReference type="PANTHER" id="PTHR45869">
    <property type="entry name" value="C-REACTIVE PROTEIN-RELATED"/>
    <property type="match status" value="1"/>
</dbReference>
<evidence type="ECO:0000256" key="1">
    <source>
        <dbReference type="ARBA" id="ARBA00001913"/>
    </source>
</evidence>
<dbReference type="PANTHER" id="PTHR45869:SF7">
    <property type="entry name" value="C-REACTIVE PROTEIN"/>
    <property type="match status" value="1"/>
</dbReference>
<keyword evidence="3" id="KW-0011">Acute phase</keyword>
<keyword evidence="7" id="KW-0106">Calcium</keyword>
<dbReference type="PRINTS" id="PR00895">
    <property type="entry name" value="PENTAXIN"/>
</dbReference>
<dbReference type="PROSITE" id="PS00289">
    <property type="entry name" value="PTX_1"/>
    <property type="match status" value="1"/>
</dbReference>
<dbReference type="GO" id="GO:0046872">
    <property type="term" value="F:metal ion binding"/>
    <property type="evidence" value="ECO:0007669"/>
    <property type="project" value="UniProtKB-KW"/>
</dbReference>
<dbReference type="FunFam" id="2.60.120.200:FF:000070">
    <property type="entry name" value="Serum amyloid P-component"/>
    <property type="match status" value="1"/>
</dbReference>
<keyword evidence="4" id="KW-0964">Secreted</keyword>
<comment type="cofactor">
    <cofactor evidence="1">
        <name>Ca(2+)</name>
        <dbReference type="ChEBI" id="CHEBI:29108"/>
    </cofactor>
</comment>
<evidence type="ECO:0000256" key="11">
    <source>
        <dbReference type="PROSITE-ProRule" id="PRU01172"/>
    </source>
</evidence>
<evidence type="ECO:0000256" key="9">
    <source>
        <dbReference type="ARBA" id="ARBA00038102"/>
    </source>
</evidence>
<gene>
    <name evidence="14" type="ORF">AB205_0034670</name>
</gene>
<dbReference type="AlphaFoldDB" id="A0A2G9S8R1"/>
<dbReference type="OrthoDB" id="547680at2759"/>
<protein>
    <recommendedName>
        <fullName evidence="10">C-reactive protein</fullName>
    </recommendedName>
</protein>
<evidence type="ECO:0000256" key="8">
    <source>
        <dbReference type="ARBA" id="ARBA00023157"/>
    </source>
</evidence>
<evidence type="ECO:0000256" key="3">
    <source>
        <dbReference type="ARBA" id="ARBA00022486"/>
    </source>
</evidence>
<evidence type="ECO:0000256" key="2">
    <source>
        <dbReference type="ARBA" id="ARBA00004613"/>
    </source>
</evidence>
<comment type="subcellular location">
    <subcellularLocation>
        <location evidence="2">Secreted</location>
    </subcellularLocation>
</comment>
<evidence type="ECO:0000256" key="6">
    <source>
        <dbReference type="ARBA" id="ARBA00022729"/>
    </source>
</evidence>
<dbReference type="InterPro" id="IPR051005">
    <property type="entry name" value="Pentraxin_domain"/>
</dbReference>
<dbReference type="SMART" id="SM00159">
    <property type="entry name" value="PTX"/>
    <property type="match status" value="1"/>
</dbReference>
<sequence length="354" mass="39628">MFPPRRGTSHILNTWKERCVQSFLYSPIIQLSDFQGDGAVCADVPNGDPGFLGTRRWTRMSATASQKGKDAENRQINETPGDQGPPNRTPRDVVNSPRTGPRMLETPGLELGYRRSQLGHKGTLVRKFMQRKKLPPFGVDLEGKVFIFPRERSSDHVILKPTITKPLQKVSICLNVYSDLSRTYSPFSLATTEKSPAFIFYSISLNLWSIAVNGILEYIKTDTDSLNWRHICVTWDSDTGVVQFWANGKLYPRKVLSKGSSINGITSIVLGQVHNNLGEIMTSSYSFFGEISDVHMWDVVLTPRDVQKVISGDRYGNVISWKSLVYEMIGEVLLQPKLQCKSGGSVSSVCIPCY</sequence>
<evidence type="ECO:0000256" key="7">
    <source>
        <dbReference type="ARBA" id="ARBA00022837"/>
    </source>
</evidence>
<accession>A0A2G9S8R1</accession>
<dbReference type="GO" id="GO:0006953">
    <property type="term" value="P:acute-phase response"/>
    <property type="evidence" value="ECO:0007669"/>
    <property type="project" value="UniProtKB-KW"/>
</dbReference>
<comment type="similarity">
    <text evidence="9">Belongs to the pentraxin family.</text>
</comment>
<reference evidence="14" key="1">
    <citation type="submission" date="2017-08" db="EMBL/GenBank/DDBJ databases">
        <title>Assembly of the North American Bullfrog Genome.</title>
        <authorList>
            <person name="Warren R.L."/>
            <person name="Vandervalk B.P."/>
            <person name="Kucuk E."/>
            <person name="Birol I."/>
            <person name="Helbing C."/>
            <person name="Pandoh P."/>
            <person name="Behsaz B."/>
            <person name="Mohamadi H."/>
            <person name="Chu J."/>
            <person name="Jackman S."/>
            <person name="Hammond S.A."/>
            <person name="Veldhoen N."/>
            <person name="Kirk H."/>
            <person name="Zhao Y."/>
            <person name="Coope R."/>
            <person name="Pleasance S."/>
            <person name="Moore R."/>
            <person name="Holt R."/>
        </authorList>
    </citation>
    <scope>NUCLEOTIDE SEQUENCE</scope>
    <source>
        <strain evidence="14">Bruno</strain>
        <tissue evidence="14">Liver</tissue>
    </source>
</reference>
<evidence type="ECO:0000256" key="5">
    <source>
        <dbReference type="ARBA" id="ARBA00022723"/>
    </source>
</evidence>
<evidence type="ECO:0000313" key="14">
    <source>
        <dbReference type="EMBL" id="PIO36455.1"/>
    </source>
</evidence>
<name>A0A2G9S8R1_AQUCT</name>
<keyword evidence="8 11" id="KW-1015">Disulfide bond</keyword>
<evidence type="ECO:0000256" key="10">
    <source>
        <dbReference type="ARBA" id="ARBA00040546"/>
    </source>
</evidence>
<dbReference type="InterPro" id="IPR030476">
    <property type="entry name" value="Pentaxin_CS"/>
</dbReference>
<dbReference type="PROSITE" id="PS51828">
    <property type="entry name" value="PTX_2"/>
    <property type="match status" value="1"/>
</dbReference>